<comment type="induction">
    <text evidence="8">By stress conditions e.g. heat shock.</text>
</comment>
<gene>
    <name evidence="8 11" type="primary">dnaK</name>
    <name evidence="11" type="ORF">D0962_20020</name>
</gene>
<keyword evidence="7 8" id="KW-0143">Chaperone</keyword>
<feature type="compositionally biased region" description="Polar residues" evidence="10">
    <location>
        <begin position="960"/>
        <end position="973"/>
    </location>
</feature>
<dbReference type="InterPro" id="IPR018181">
    <property type="entry name" value="Heat_shock_70_CS"/>
</dbReference>
<feature type="compositionally biased region" description="Basic and acidic residues" evidence="10">
    <location>
        <begin position="689"/>
        <end position="709"/>
    </location>
</feature>
<dbReference type="InterPro" id="IPR013126">
    <property type="entry name" value="Hsp_70_fam"/>
</dbReference>
<dbReference type="InterPro" id="IPR012725">
    <property type="entry name" value="Chaperone_DnaK"/>
</dbReference>
<protein>
    <recommendedName>
        <fullName evidence="8">Chaperone protein DnaK</fullName>
    </recommendedName>
    <alternativeName>
        <fullName evidence="8">HSP70</fullName>
    </alternativeName>
    <alternativeName>
        <fullName evidence="8">Heat shock 70 kDa protein</fullName>
    </alternativeName>
    <alternativeName>
        <fullName evidence="8">Heat shock protein 70</fullName>
    </alternativeName>
</protein>
<feature type="modified residue" description="Phosphothreonine; by autocatalysis" evidence="8">
    <location>
        <position position="198"/>
    </location>
</feature>
<dbReference type="SUPFAM" id="SSF53067">
    <property type="entry name" value="Actin-like ATPase domain"/>
    <property type="match status" value="2"/>
</dbReference>
<evidence type="ECO:0000256" key="8">
    <source>
        <dbReference type="HAMAP-Rule" id="MF_00332"/>
    </source>
</evidence>
<dbReference type="Proteomes" id="UP000473574">
    <property type="component" value="Unassembled WGS sequence"/>
</dbReference>
<dbReference type="PROSITE" id="PS00297">
    <property type="entry name" value="HSP70_1"/>
    <property type="match status" value="1"/>
</dbReference>
<organism evidence="11 12">
    <name type="scientific">Adonisia turfae CCMR0082</name>
    <dbReference type="NCBI Taxonomy" id="2304604"/>
    <lineage>
        <taxon>Bacteria</taxon>
        <taxon>Bacillati</taxon>
        <taxon>Cyanobacteriota</taxon>
        <taxon>Adonisia</taxon>
        <taxon>Adonisia turfae</taxon>
    </lineage>
</organism>
<evidence type="ECO:0000256" key="9">
    <source>
        <dbReference type="SAM" id="Coils"/>
    </source>
</evidence>
<dbReference type="SUPFAM" id="SSF100920">
    <property type="entry name" value="Heat shock protein 70kD (HSP70), peptide-binding domain"/>
    <property type="match status" value="1"/>
</dbReference>
<dbReference type="Gene3D" id="3.30.420.40">
    <property type="match status" value="2"/>
</dbReference>
<dbReference type="PROSITE" id="PS00329">
    <property type="entry name" value="HSP70_2"/>
    <property type="match status" value="1"/>
</dbReference>
<keyword evidence="9" id="KW-0175">Coiled coil</keyword>
<comment type="similarity">
    <text evidence="2 8">Belongs to the heat shock protein 70 family.</text>
</comment>
<dbReference type="FunFam" id="3.30.420.40:FF:000004">
    <property type="entry name" value="Molecular chaperone DnaK"/>
    <property type="match status" value="1"/>
</dbReference>
<keyword evidence="4 8" id="KW-0547">Nucleotide-binding</keyword>
<dbReference type="FunFam" id="2.60.34.10:FF:000014">
    <property type="entry name" value="Chaperone protein DnaK HSP70"/>
    <property type="match status" value="1"/>
</dbReference>
<feature type="compositionally biased region" description="Low complexity" evidence="10">
    <location>
        <begin position="712"/>
        <end position="727"/>
    </location>
</feature>
<dbReference type="Gene3D" id="3.90.640.10">
    <property type="entry name" value="Actin, Chain A, domain 4"/>
    <property type="match status" value="1"/>
</dbReference>
<dbReference type="NCBIfam" id="NF009946">
    <property type="entry name" value="PRK13410.1"/>
    <property type="match status" value="1"/>
</dbReference>
<comment type="function">
    <text evidence="1 8">Acts as a chaperone.</text>
</comment>
<keyword evidence="6 8" id="KW-0346">Stress response</keyword>
<dbReference type="InterPro" id="IPR029047">
    <property type="entry name" value="HSP70_peptide-bd_sf"/>
</dbReference>
<reference evidence="11 12" key="1">
    <citation type="journal article" date="2020" name="Microb. Ecol.">
        <title>Ecogenomics of the Marine Benthic Filamentous Cyanobacterium Adonisia.</title>
        <authorList>
            <person name="Walter J.M."/>
            <person name="Coutinho F.H."/>
            <person name="Leomil L."/>
            <person name="Hargreaves P.I."/>
            <person name="Campeao M.E."/>
            <person name="Vieira V.V."/>
            <person name="Silva B.S."/>
            <person name="Fistarol G.O."/>
            <person name="Salomon P.S."/>
            <person name="Sawabe T."/>
            <person name="Mino S."/>
            <person name="Hosokawa M."/>
            <person name="Miyashita H."/>
            <person name="Maruyama F."/>
            <person name="van Verk M.C."/>
            <person name="Dutilh B.E."/>
            <person name="Thompson C.C."/>
            <person name="Thompson F.L."/>
        </authorList>
    </citation>
    <scope>NUCLEOTIDE SEQUENCE [LARGE SCALE GENOMIC DNA]</scope>
    <source>
        <strain evidence="11 12">CCMR0082</strain>
    </source>
</reference>
<keyword evidence="3 8" id="KW-0597">Phosphoprotein</keyword>
<dbReference type="GO" id="GO:0140662">
    <property type="term" value="F:ATP-dependent protein folding chaperone"/>
    <property type="evidence" value="ECO:0007669"/>
    <property type="project" value="InterPro"/>
</dbReference>
<dbReference type="GO" id="GO:0051082">
    <property type="term" value="F:unfolded protein binding"/>
    <property type="evidence" value="ECO:0007669"/>
    <property type="project" value="InterPro"/>
</dbReference>
<dbReference type="Gene3D" id="2.60.34.10">
    <property type="entry name" value="Substrate Binding Domain Of DNAk, Chain A, domain 1"/>
    <property type="match status" value="1"/>
</dbReference>
<evidence type="ECO:0000256" key="1">
    <source>
        <dbReference type="ARBA" id="ARBA00002290"/>
    </source>
</evidence>
<evidence type="ECO:0000256" key="5">
    <source>
        <dbReference type="ARBA" id="ARBA00022840"/>
    </source>
</evidence>
<dbReference type="NCBIfam" id="NF001413">
    <property type="entry name" value="PRK00290.1"/>
    <property type="match status" value="1"/>
</dbReference>
<evidence type="ECO:0000256" key="6">
    <source>
        <dbReference type="ARBA" id="ARBA00023016"/>
    </source>
</evidence>
<dbReference type="FunFam" id="3.90.640.10:FF:000003">
    <property type="entry name" value="Molecular chaperone DnaK"/>
    <property type="match status" value="1"/>
</dbReference>
<dbReference type="InterPro" id="IPR029048">
    <property type="entry name" value="HSP70_C_sf"/>
</dbReference>
<dbReference type="NCBIfam" id="TIGR02350">
    <property type="entry name" value="prok_dnaK"/>
    <property type="match status" value="1"/>
</dbReference>
<dbReference type="Pfam" id="PF00012">
    <property type="entry name" value="HSP70"/>
    <property type="match status" value="1"/>
</dbReference>
<evidence type="ECO:0000256" key="4">
    <source>
        <dbReference type="ARBA" id="ARBA00022741"/>
    </source>
</evidence>
<feature type="coiled-coil region" evidence="9">
    <location>
        <begin position="554"/>
        <end position="581"/>
    </location>
</feature>
<name>A0A6M0S975_9CYAN</name>
<dbReference type="InterPro" id="IPR043129">
    <property type="entry name" value="ATPase_NBD"/>
</dbReference>
<dbReference type="PANTHER" id="PTHR19375">
    <property type="entry name" value="HEAT SHOCK PROTEIN 70KDA"/>
    <property type="match status" value="1"/>
</dbReference>
<evidence type="ECO:0000256" key="10">
    <source>
        <dbReference type="SAM" id="MobiDB-lite"/>
    </source>
</evidence>
<dbReference type="EMBL" id="QZCE01000002">
    <property type="protein sequence ID" value="NEZ65035.1"/>
    <property type="molecule type" value="Genomic_DNA"/>
</dbReference>
<evidence type="ECO:0000313" key="11">
    <source>
        <dbReference type="EMBL" id="NEZ65035.1"/>
    </source>
</evidence>
<feature type="compositionally biased region" description="Low complexity" evidence="10">
    <location>
        <begin position="798"/>
        <end position="809"/>
    </location>
</feature>
<dbReference type="HAMAP" id="MF_00332">
    <property type="entry name" value="DnaK"/>
    <property type="match status" value="1"/>
</dbReference>
<evidence type="ECO:0000256" key="3">
    <source>
        <dbReference type="ARBA" id="ARBA00022553"/>
    </source>
</evidence>
<evidence type="ECO:0000313" key="12">
    <source>
        <dbReference type="Proteomes" id="UP000473574"/>
    </source>
</evidence>
<comment type="caution">
    <text evidence="11">The sequence shown here is derived from an EMBL/GenBank/DDBJ whole genome shotgun (WGS) entry which is preliminary data.</text>
</comment>
<feature type="compositionally biased region" description="Polar residues" evidence="10">
    <location>
        <begin position="926"/>
        <end position="938"/>
    </location>
</feature>
<keyword evidence="5 8" id="KW-0067">ATP-binding</keyword>
<sequence length="985" mass="110671">MGKVVGIDLGTTNSVVSVIEGGKPVVIANTEGMRTTPSVVAFSKEGERLVGQMARRQTVLNPQNTFYNVKRYLGRKYTELTSESKRVPYTVRKDDAGNVKIRCPRLDKDFAPEEISSMVLRKLAEEASRYMGQPVTGAVITVPAYFNDAQRQATRDAGRIAGLEVKRIINEPTAAALAYGLDQQFNQTILVFDLGGGTFDVSILDVRNNVFEVRATSGDTQLGGVNFDKKIVDWLADEFLETEGVDLRRDRQALQRLTEAAEKAKIELSGLPTVEINLPFITATADGPKHIEKKLSRSHFESLCADLVGRLRAPLQQAMNDAHLSPSQIDEVVLVGGSSRMPMVQQLVRSILSKEPNQNVNPDEAVAVGAAIQAGILTEEVKDIMLLDVTPLSLGLETIGGVMKKVIPRNTTIPVRRSDIFSTSENNQTVVEVHVIQGEREMGIDNKSLGRFKLMGIPPAPRGIPQIQVSFDIDANGILQVSAMDKTTGREQSITVQEASNLSDDDVQRMLREAEEFADVDRGQRERIEKRNRAETLTFQAERAMRSVSIDFGLQFARDRKRRIDNLIQDLRDALKREDERMIDMIQSELQDELYELNREAYLYDADNDDGNIFNQIGDTIKKAFEDDDDYYRRDYDWNGQGQWDTPSWTAGRRDNRSGWDDWDDSWNQPASRPGSARQSYDAAPPRSYDNRSGYDNRDYDNQGRRADSYDQASYGQGAYDQGAYGQESYGQDAYGPDAYRQERFNQDRSNQGRYDQRRYDQNTQGGYGGNSYESQPQDRYEQQRSSQDRYVQGGYGQETYGQEAYGQGYDQGSHGQRNQDRYERSPDRNREENFDRSNAYRDVRDNYDQQGYNQDRYGQRDVGDGQDAGAARRSAYGQDNNAEQDRYRPSSTDRNSVRPQTGSGRYAPSNAGYPSQPADGYANGGKSTASSWNSNASLDEDPWADKAGEPASKPAKGYSDNSGRPSNSSQSYNEDEWGDQDELW</sequence>
<proteinExistence type="evidence at transcript level"/>
<dbReference type="RefSeq" id="WP_163665793.1">
    <property type="nucleotide sequence ID" value="NZ_QZCE01000002.1"/>
</dbReference>
<dbReference type="CDD" id="cd10234">
    <property type="entry name" value="ASKHA_NBD_HSP70_DnaK-like"/>
    <property type="match status" value="1"/>
</dbReference>
<evidence type="ECO:0000256" key="2">
    <source>
        <dbReference type="ARBA" id="ARBA00007381"/>
    </source>
</evidence>
<dbReference type="Gene3D" id="1.20.1270.10">
    <property type="match status" value="1"/>
</dbReference>
<dbReference type="GO" id="GO:0005524">
    <property type="term" value="F:ATP binding"/>
    <property type="evidence" value="ECO:0007669"/>
    <property type="project" value="UniProtKB-UniRule"/>
</dbReference>
<feature type="compositionally biased region" description="Polar residues" evidence="10">
    <location>
        <begin position="890"/>
        <end position="904"/>
    </location>
</feature>
<dbReference type="AlphaFoldDB" id="A0A6M0S975"/>
<feature type="compositionally biased region" description="Basic and acidic residues" evidence="10">
    <location>
        <begin position="818"/>
        <end position="848"/>
    </location>
</feature>
<dbReference type="PROSITE" id="PS01036">
    <property type="entry name" value="HSP70_3"/>
    <property type="match status" value="1"/>
</dbReference>
<feature type="compositionally biased region" description="Acidic residues" evidence="10">
    <location>
        <begin position="974"/>
        <end position="985"/>
    </location>
</feature>
<feature type="region of interest" description="Disordered" evidence="10">
    <location>
        <begin position="660"/>
        <end position="985"/>
    </location>
</feature>
<evidence type="ECO:0000256" key="7">
    <source>
        <dbReference type="ARBA" id="ARBA00023186"/>
    </source>
</evidence>
<dbReference type="PRINTS" id="PR00301">
    <property type="entry name" value="HEATSHOCK70"/>
</dbReference>
<accession>A0A6M0S975</accession>